<evidence type="ECO:0000313" key="7">
    <source>
        <dbReference type="EMBL" id="WWD78486.1"/>
    </source>
</evidence>
<dbReference type="AlphaFoldDB" id="A0A5C7FAN8"/>
<dbReference type="Pfam" id="PF01625">
    <property type="entry name" value="PMSR"/>
    <property type="match status" value="1"/>
</dbReference>
<evidence type="ECO:0000256" key="5">
    <source>
        <dbReference type="HAMAP-Rule" id="MF_01401"/>
    </source>
</evidence>
<feature type="active site" evidence="5">
    <location>
        <position position="14"/>
    </location>
</feature>
<evidence type="ECO:0000259" key="6">
    <source>
        <dbReference type="Pfam" id="PF01625"/>
    </source>
</evidence>
<comment type="catalytic activity">
    <reaction evidence="4 5">
        <text>[thioredoxin]-disulfide + L-methionine + H2O = L-methionine (S)-S-oxide + [thioredoxin]-dithiol</text>
        <dbReference type="Rhea" id="RHEA:19993"/>
        <dbReference type="Rhea" id="RHEA-COMP:10698"/>
        <dbReference type="Rhea" id="RHEA-COMP:10700"/>
        <dbReference type="ChEBI" id="CHEBI:15377"/>
        <dbReference type="ChEBI" id="CHEBI:29950"/>
        <dbReference type="ChEBI" id="CHEBI:50058"/>
        <dbReference type="ChEBI" id="CHEBI:57844"/>
        <dbReference type="ChEBI" id="CHEBI:58772"/>
        <dbReference type="EC" id="1.8.4.11"/>
    </reaction>
</comment>
<dbReference type="OrthoDB" id="4174719at2"/>
<keyword evidence="8" id="KW-1185">Reference proteome</keyword>
<dbReference type="InterPro" id="IPR002569">
    <property type="entry name" value="Met_Sox_Rdtase_MsrA_dom"/>
</dbReference>
<comment type="catalytic activity">
    <reaction evidence="3 5">
        <text>L-methionyl-[protein] + [thioredoxin]-disulfide + H2O = L-methionyl-(S)-S-oxide-[protein] + [thioredoxin]-dithiol</text>
        <dbReference type="Rhea" id="RHEA:14217"/>
        <dbReference type="Rhea" id="RHEA-COMP:10698"/>
        <dbReference type="Rhea" id="RHEA-COMP:10700"/>
        <dbReference type="Rhea" id="RHEA-COMP:12313"/>
        <dbReference type="Rhea" id="RHEA-COMP:12315"/>
        <dbReference type="ChEBI" id="CHEBI:15377"/>
        <dbReference type="ChEBI" id="CHEBI:16044"/>
        <dbReference type="ChEBI" id="CHEBI:29950"/>
        <dbReference type="ChEBI" id="CHEBI:44120"/>
        <dbReference type="ChEBI" id="CHEBI:50058"/>
        <dbReference type="EC" id="1.8.4.11"/>
    </reaction>
</comment>
<sequence length="182" mass="21251">MNEQVEIATFAGGCFWCMVKPFDEQPGILRVRSGYTGGLFANPSYEQVKTGETGHFEAVQITYDASLYSYEQLLDLFWTQIDPTDDGGQFFDRGSQYRSAIFYHNENQMQAALKTRHHMETYGPFQKPIVTQILPASEFYEAEYEHQKFHEKNPDLYRAERINSGREAFLKRHWTERMSSCE</sequence>
<gene>
    <name evidence="5 7" type="primary">msrA</name>
    <name evidence="7" type="ORF">FTX54_008520</name>
</gene>
<feature type="domain" description="Peptide methionine sulphoxide reductase MsrA" evidence="6">
    <location>
        <begin position="8"/>
        <end position="158"/>
    </location>
</feature>
<comment type="similarity">
    <text evidence="1 5">Belongs to the MsrA Met sulfoxide reductase family.</text>
</comment>
<dbReference type="NCBIfam" id="TIGR00401">
    <property type="entry name" value="msrA"/>
    <property type="match status" value="1"/>
</dbReference>
<dbReference type="HAMAP" id="MF_01401">
    <property type="entry name" value="MsrA"/>
    <property type="match status" value="1"/>
</dbReference>
<dbReference type="PANTHER" id="PTHR43774:SF1">
    <property type="entry name" value="PEPTIDE METHIONINE SULFOXIDE REDUCTASE MSRA 2"/>
    <property type="match status" value="1"/>
</dbReference>
<evidence type="ECO:0000256" key="1">
    <source>
        <dbReference type="ARBA" id="ARBA00005591"/>
    </source>
</evidence>
<dbReference type="EC" id="1.8.4.11" evidence="5"/>
<evidence type="ECO:0000313" key="8">
    <source>
        <dbReference type="Proteomes" id="UP000321816"/>
    </source>
</evidence>
<dbReference type="KEGG" id="ahal:FTX54_008520"/>
<organism evidence="7 8">
    <name type="scientific">Alkalicoccus halolimnae</name>
    <dbReference type="NCBI Taxonomy" id="1667239"/>
    <lineage>
        <taxon>Bacteria</taxon>
        <taxon>Bacillati</taxon>
        <taxon>Bacillota</taxon>
        <taxon>Bacilli</taxon>
        <taxon>Bacillales</taxon>
        <taxon>Bacillaceae</taxon>
        <taxon>Alkalicoccus</taxon>
    </lineage>
</organism>
<accession>A0A5C7FAN8</accession>
<dbReference type="SUPFAM" id="SSF55068">
    <property type="entry name" value="Peptide methionine sulfoxide reductase"/>
    <property type="match status" value="1"/>
</dbReference>
<keyword evidence="2 5" id="KW-0560">Oxidoreductase</keyword>
<dbReference type="GO" id="GO:0008113">
    <property type="term" value="F:peptide-methionine (S)-S-oxide reductase activity"/>
    <property type="evidence" value="ECO:0007669"/>
    <property type="project" value="UniProtKB-UniRule"/>
</dbReference>
<evidence type="ECO:0000256" key="4">
    <source>
        <dbReference type="ARBA" id="ARBA00048782"/>
    </source>
</evidence>
<evidence type="ECO:0000256" key="3">
    <source>
        <dbReference type="ARBA" id="ARBA00047806"/>
    </source>
</evidence>
<dbReference type="InterPro" id="IPR036509">
    <property type="entry name" value="Met_Sox_Rdtase_MsrA_sf"/>
</dbReference>
<comment type="function">
    <text evidence="5">Has an important function as a repair enzyme for proteins that have been inactivated by oxidation. Catalyzes the reversible oxidation-reduction of methionine sulfoxide in proteins to methionine.</text>
</comment>
<proteinExistence type="inferred from homology"/>
<name>A0A5C7FAN8_9BACI</name>
<dbReference type="PANTHER" id="PTHR43774">
    <property type="entry name" value="PEPTIDE METHIONINE SULFOXIDE REDUCTASE"/>
    <property type="match status" value="1"/>
</dbReference>
<evidence type="ECO:0000256" key="2">
    <source>
        <dbReference type="ARBA" id="ARBA00023002"/>
    </source>
</evidence>
<protein>
    <recommendedName>
        <fullName evidence="5">Peptide methionine sulfoxide reductase MsrA</fullName>
        <shortName evidence="5">Protein-methionine-S-oxide reductase</shortName>
        <ecNumber evidence="5">1.8.4.11</ecNumber>
    </recommendedName>
    <alternativeName>
        <fullName evidence="5">Peptide-methionine (S)-S-oxide reductase</fullName>
        <shortName evidence="5">Peptide Met(O) reductase</shortName>
    </alternativeName>
</protein>
<dbReference type="Proteomes" id="UP000321816">
    <property type="component" value="Chromosome"/>
</dbReference>
<dbReference type="Gene3D" id="3.30.1060.10">
    <property type="entry name" value="Peptide methionine sulphoxide reductase MsrA"/>
    <property type="match status" value="1"/>
</dbReference>
<dbReference type="RefSeq" id="WP_147802180.1">
    <property type="nucleotide sequence ID" value="NZ_CP144914.1"/>
</dbReference>
<dbReference type="EMBL" id="CP144914">
    <property type="protein sequence ID" value="WWD78486.1"/>
    <property type="molecule type" value="Genomic_DNA"/>
</dbReference>
<reference evidence="7 8" key="1">
    <citation type="submission" date="2024-01" db="EMBL/GenBank/DDBJ databases">
        <title>Complete Genome Sequence of Alkalicoccus halolimnae BZ-SZ-XJ29T, a Moderately Halophilic Bacterium Isolated from a Salt Lake.</title>
        <authorList>
            <person name="Zhao B."/>
        </authorList>
    </citation>
    <scope>NUCLEOTIDE SEQUENCE [LARGE SCALE GENOMIC DNA]</scope>
    <source>
        <strain evidence="7 8">BZ-SZ-XJ29</strain>
    </source>
</reference>